<dbReference type="Proteomes" id="UP000055035">
    <property type="component" value="Unassembled WGS sequence"/>
</dbReference>
<evidence type="ECO:0000259" key="1">
    <source>
        <dbReference type="Pfam" id="PF07879"/>
    </source>
</evidence>
<sequence length="136" mass="16075">MTILIKKYKNRRLYDTEKSQYITIEELQHYVVDGVSFKVEDAASGKDLTNATLLQILVEMESGATQFLSPSVLRQLIIFADHPMSQSFKAVFEEMFANMTKFLQSNPYLNDYKKASHLWNQQMEQFFRQWENFFKP</sequence>
<reference evidence="2 3" key="1">
    <citation type="submission" date="2015-11" db="EMBL/GenBank/DDBJ databases">
        <title>Genomic analysis of 38 Legionella species identifies large and diverse effector repertoires.</title>
        <authorList>
            <person name="Burstein D."/>
            <person name="Amaro F."/>
            <person name="Zusman T."/>
            <person name="Lifshitz Z."/>
            <person name="Cohen O."/>
            <person name="Gilbert J.A."/>
            <person name="Pupko T."/>
            <person name="Shuman H.A."/>
            <person name="Segal G."/>
        </authorList>
    </citation>
    <scope>NUCLEOTIDE SEQUENCE [LARGE SCALE GENOMIC DNA]</scope>
    <source>
        <strain evidence="2 3">BL-540</strain>
    </source>
</reference>
<dbReference type="RefSeq" id="WP_058471879.1">
    <property type="nucleotide sequence ID" value="NZ_CAAAIC010000010.1"/>
</dbReference>
<dbReference type="InterPro" id="IPR012909">
    <property type="entry name" value="PHA_DNA-bd_N"/>
</dbReference>
<evidence type="ECO:0000313" key="2">
    <source>
        <dbReference type="EMBL" id="KTD18197.1"/>
    </source>
</evidence>
<comment type="caution">
    <text evidence="2">The sequence shown here is derived from an EMBL/GenBank/DDBJ whole genome shotgun (WGS) entry which is preliminary data.</text>
</comment>
<dbReference type="Pfam" id="PF07879">
    <property type="entry name" value="PHB_acc_N"/>
    <property type="match status" value="1"/>
</dbReference>
<name>A0A0W0VDI7_9GAMM</name>
<organism evidence="2 3">
    <name type="scientific">Legionella jordanis</name>
    <dbReference type="NCBI Taxonomy" id="456"/>
    <lineage>
        <taxon>Bacteria</taxon>
        <taxon>Pseudomonadati</taxon>
        <taxon>Pseudomonadota</taxon>
        <taxon>Gammaproteobacteria</taxon>
        <taxon>Legionellales</taxon>
        <taxon>Legionellaceae</taxon>
        <taxon>Legionella</taxon>
    </lineage>
</organism>
<dbReference type="OrthoDB" id="9795345at2"/>
<keyword evidence="3" id="KW-1185">Reference proteome</keyword>
<evidence type="ECO:0000313" key="3">
    <source>
        <dbReference type="Proteomes" id="UP000055035"/>
    </source>
</evidence>
<feature type="domain" description="PHA accumulation regulator DNA-binding N-terminal" evidence="1">
    <location>
        <begin position="4"/>
        <end position="62"/>
    </location>
</feature>
<dbReference type="PATRIC" id="fig|456.5.peg.2691"/>
<gene>
    <name evidence="2" type="primary">phaR</name>
    <name evidence="2" type="ORF">Ljor_2503</name>
</gene>
<accession>A0A0W0VDI7</accession>
<dbReference type="STRING" id="456.Ljor_2503"/>
<protein>
    <submittedName>
        <fullName evidence="2">Polyhydroxyalkanoate synthesis repressor PhaR</fullName>
    </submittedName>
</protein>
<proteinExistence type="predicted"/>
<dbReference type="AlphaFoldDB" id="A0A0W0VDI7"/>
<dbReference type="EMBL" id="LNYJ01000011">
    <property type="protein sequence ID" value="KTD18197.1"/>
    <property type="molecule type" value="Genomic_DNA"/>
</dbReference>